<dbReference type="OrthoDB" id="7868545at2"/>
<dbReference type="EMBL" id="FWFN01000004">
    <property type="protein sequence ID" value="SLN46203.1"/>
    <property type="molecule type" value="Genomic_DNA"/>
</dbReference>
<dbReference type="Proteomes" id="UP000193963">
    <property type="component" value="Unassembled WGS sequence"/>
</dbReference>
<feature type="compositionally biased region" description="Basic residues" evidence="1">
    <location>
        <begin position="117"/>
        <end position="126"/>
    </location>
</feature>
<gene>
    <name evidence="2" type="ORF">PSM7751_02138</name>
</gene>
<evidence type="ECO:0000313" key="3">
    <source>
        <dbReference type="Proteomes" id="UP000193963"/>
    </source>
</evidence>
<sequence>MFGIVLWSAAENDRAVVWCEDHGDLAFFRAESVGSKGARPHLDAGDLLQFELNERGDMRLVENPRVVAEEHYPSLACKLREVGDIRPKAGARSHPTPPSDNGRPIVVPFPGKAQRDAKKRQKGHIA</sequence>
<reference evidence="3" key="1">
    <citation type="submission" date="2017-03" db="EMBL/GenBank/DDBJ databases">
        <authorList>
            <person name="Rodrigo-Torres L."/>
            <person name="Arahal R.D."/>
            <person name="Lucena T."/>
        </authorList>
    </citation>
    <scope>NUCLEOTIDE SEQUENCE [LARGE SCALE GENOMIC DNA]</scope>
    <source>
        <strain evidence="3">CECT 7751</strain>
    </source>
</reference>
<accession>A0A1X6ZBI4</accession>
<name>A0A1X6ZBI4_9RHOB</name>
<proteinExistence type="predicted"/>
<protein>
    <submittedName>
        <fullName evidence="2">Uncharacterized protein</fullName>
    </submittedName>
</protein>
<organism evidence="2 3">
    <name type="scientific">Pseudooceanicola marinus</name>
    <dbReference type="NCBI Taxonomy" id="396013"/>
    <lineage>
        <taxon>Bacteria</taxon>
        <taxon>Pseudomonadati</taxon>
        <taxon>Pseudomonadota</taxon>
        <taxon>Alphaproteobacteria</taxon>
        <taxon>Rhodobacterales</taxon>
        <taxon>Paracoccaceae</taxon>
        <taxon>Pseudooceanicola</taxon>
    </lineage>
</organism>
<dbReference type="RefSeq" id="WP_085888208.1">
    <property type="nucleotide sequence ID" value="NZ_FWFN01000004.1"/>
</dbReference>
<keyword evidence="3" id="KW-1185">Reference proteome</keyword>
<dbReference type="AlphaFoldDB" id="A0A1X6ZBI4"/>
<evidence type="ECO:0000256" key="1">
    <source>
        <dbReference type="SAM" id="MobiDB-lite"/>
    </source>
</evidence>
<feature type="region of interest" description="Disordered" evidence="1">
    <location>
        <begin position="86"/>
        <end position="126"/>
    </location>
</feature>
<evidence type="ECO:0000313" key="2">
    <source>
        <dbReference type="EMBL" id="SLN46203.1"/>
    </source>
</evidence>